<evidence type="ECO:0000313" key="1">
    <source>
        <dbReference type="EMBL" id="MDQ0443623.1"/>
    </source>
</evidence>
<keyword evidence="2" id="KW-1185">Reference proteome</keyword>
<evidence type="ECO:0000313" key="2">
    <source>
        <dbReference type="Proteomes" id="UP001236369"/>
    </source>
</evidence>
<comment type="caution">
    <text evidence="1">The sequence shown here is derived from an EMBL/GenBank/DDBJ whole genome shotgun (WGS) entry which is preliminary data.</text>
</comment>
<reference evidence="1 2" key="1">
    <citation type="submission" date="2023-07" db="EMBL/GenBank/DDBJ databases">
        <title>Genomic Encyclopedia of Type Strains, Phase IV (KMG-IV): sequencing the most valuable type-strain genomes for metagenomic binning, comparative biology and taxonomic classification.</title>
        <authorList>
            <person name="Goeker M."/>
        </authorList>
    </citation>
    <scope>NUCLEOTIDE SEQUENCE [LARGE SCALE GENOMIC DNA]</scope>
    <source>
        <strain evidence="1 2">DSM 19562</strain>
    </source>
</reference>
<dbReference type="EMBL" id="JAUSVV010000007">
    <property type="protein sequence ID" value="MDQ0443623.1"/>
    <property type="molecule type" value="Genomic_DNA"/>
</dbReference>
<organism evidence="1 2">
    <name type="scientific">Methylobacterium persicinum</name>
    <dbReference type="NCBI Taxonomy" id="374426"/>
    <lineage>
        <taxon>Bacteria</taxon>
        <taxon>Pseudomonadati</taxon>
        <taxon>Pseudomonadota</taxon>
        <taxon>Alphaproteobacteria</taxon>
        <taxon>Hyphomicrobiales</taxon>
        <taxon>Methylobacteriaceae</taxon>
        <taxon>Methylobacterium</taxon>
    </lineage>
</organism>
<gene>
    <name evidence="1" type="ORF">QO016_003128</name>
</gene>
<sequence length="141" mass="16533">MIEVPDELTDSVRATRRLDRGALLKSPIELSDKADRLIAAREQVAWKRLSGSLCAGCGETQRARRVDYVDPIAVLNAKPVSWRPTVIAARTVQPTRTYRVRLAHRHRHRSRLYAYIGRVRYALLKWRRHHHHHHRVRVVQR</sequence>
<name>A0ABU0HP56_9HYPH</name>
<accession>A0ABU0HP56</accession>
<proteinExistence type="predicted"/>
<dbReference type="Proteomes" id="UP001236369">
    <property type="component" value="Unassembled WGS sequence"/>
</dbReference>
<protein>
    <submittedName>
        <fullName evidence="1">Uncharacterized protein</fullName>
    </submittedName>
</protein>
<dbReference type="RefSeq" id="WP_238247677.1">
    <property type="nucleotide sequence ID" value="NZ_BPQX01000012.1"/>
</dbReference>